<evidence type="ECO:0000256" key="1">
    <source>
        <dbReference type="SAM" id="MobiDB-lite"/>
    </source>
</evidence>
<keyword evidence="3" id="KW-1185">Reference proteome</keyword>
<evidence type="ECO:0000313" key="3">
    <source>
        <dbReference type="Proteomes" id="UP001163046"/>
    </source>
</evidence>
<protein>
    <submittedName>
        <fullName evidence="2">Uncharacterized protein</fullName>
    </submittedName>
</protein>
<feature type="region of interest" description="Disordered" evidence="1">
    <location>
        <begin position="1"/>
        <end position="22"/>
    </location>
</feature>
<dbReference type="EMBL" id="MU826843">
    <property type="protein sequence ID" value="KAJ7371672.1"/>
    <property type="molecule type" value="Genomic_DNA"/>
</dbReference>
<evidence type="ECO:0000313" key="2">
    <source>
        <dbReference type="EMBL" id="KAJ7371672.1"/>
    </source>
</evidence>
<dbReference type="AlphaFoldDB" id="A0A9W9YY72"/>
<dbReference type="OrthoDB" id="6782522at2759"/>
<proteinExistence type="predicted"/>
<comment type="caution">
    <text evidence="2">The sequence shown here is derived from an EMBL/GenBank/DDBJ whole genome shotgun (WGS) entry which is preliminary data.</text>
</comment>
<name>A0A9W9YY72_9CNID</name>
<organism evidence="2 3">
    <name type="scientific">Desmophyllum pertusum</name>
    <dbReference type="NCBI Taxonomy" id="174260"/>
    <lineage>
        <taxon>Eukaryota</taxon>
        <taxon>Metazoa</taxon>
        <taxon>Cnidaria</taxon>
        <taxon>Anthozoa</taxon>
        <taxon>Hexacorallia</taxon>
        <taxon>Scleractinia</taxon>
        <taxon>Caryophylliina</taxon>
        <taxon>Caryophylliidae</taxon>
        <taxon>Desmophyllum</taxon>
    </lineage>
</organism>
<sequence length="205" mass="23077">MVERAKPGTLSQRGKKVKGKLMGAKSTRLKEKFQAHYSILNVQVKRSARADKRRFVENLATEAEAAAKHQEQALNHLQKKRYWKPLKILRMAKAPGPDQLNAELFKCRPELAADILLPLFTKEKSDRLDRFARQVGLKISPNKTEVLPVNITAPMPIRIGQLQLATTQSFTYLGSTVYHDGGAHLDIRQRIARKGEPSQNSNLCG</sequence>
<reference evidence="2" key="1">
    <citation type="submission" date="2023-01" db="EMBL/GenBank/DDBJ databases">
        <title>Genome assembly of the deep-sea coral Lophelia pertusa.</title>
        <authorList>
            <person name="Herrera S."/>
            <person name="Cordes E."/>
        </authorList>
    </citation>
    <scope>NUCLEOTIDE SEQUENCE</scope>
    <source>
        <strain evidence="2">USNM1676648</strain>
        <tissue evidence="2">Polyp</tissue>
    </source>
</reference>
<gene>
    <name evidence="2" type="ORF">OS493_023700</name>
</gene>
<dbReference type="Proteomes" id="UP001163046">
    <property type="component" value="Unassembled WGS sequence"/>
</dbReference>
<accession>A0A9W9YY72</accession>